<dbReference type="VEuPathDB" id="VectorBase:GPAI035339"/>
<dbReference type="AlphaFoldDB" id="A0A1B0A5T2"/>
<evidence type="ECO:0000313" key="3">
    <source>
        <dbReference type="Proteomes" id="UP000092445"/>
    </source>
</evidence>
<dbReference type="Proteomes" id="UP000092445">
    <property type="component" value="Unassembled WGS sequence"/>
</dbReference>
<feature type="region of interest" description="Disordered" evidence="1">
    <location>
        <begin position="65"/>
        <end position="128"/>
    </location>
</feature>
<name>A0A1B0A5T2_GLOPL</name>
<reference evidence="2" key="2">
    <citation type="submission" date="2020-05" db="UniProtKB">
        <authorList>
            <consortium name="EnsemblMetazoa"/>
        </authorList>
    </citation>
    <scope>IDENTIFICATION</scope>
    <source>
        <strain evidence="2">IAEA</strain>
    </source>
</reference>
<evidence type="ECO:0000313" key="2">
    <source>
        <dbReference type="EnsemblMetazoa" id="GPAI035339-PA"/>
    </source>
</evidence>
<accession>A0A1B0A5T2</accession>
<evidence type="ECO:0000256" key="1">
    <source>
        <dbReference type="SAM" id="MobiDB-lite"/>
    </source>
</evidence>
<reference evidence="3" key="1">
    <citation type="submission" date="2014-03" db="EMBL/GenBank/DDBJ databases">
        <authorList>
            <person name="Aksoy S."/>
            <person name="Warren W."/>
            <person name="Wilson R.K."/>
        </authorList>
    </citation>
    <scope>NUCLEOTIDE SEQUENCE [LARGE SCALE GENOMIC DNA]</scope>
    <source>
        <strain evidence="3">IAEA</strain>
    </source>
</reference>
<sequence length="198" mass="21955">MIPFPSKRNVMDCDRMNIIKNTQHGGQSVALLETPNGVTIIERNGTEVTSAMSGQNRQSNDVQIRNHSQTGNDEDDSFEYATDRESSVYNPTTQPLRNVMAAAGGRNSQRSNNNDSDSSELLTKGNQLGIPESRFSRWIPKDQREILEKQAKLLANRLKPKTNGAQSSERKASKTPPPTPAARTTEPSYKPEPTETEI</sequence>
<keyword evidence="3" id="KW-1185">Reference proteome</keyword>
<proteinExistence type="predicted"/>
<organism evidence="2 3">
    <name type="scientific">Glossina pallidipes</name>
    <name type="common">Tsetse fly</name>
    <dbReference type="NCBI Taxonomy" id="7398"/>
    <lineage>
        <taxon>Eukaryota</taxon>
        <taxon>Metazoa</taxon>
        <taxon>Ecdysozoa</taxon>
        <taxon>Arthropoda</taxon>
        <taxon>Hexapoda</taxon>
        <taxon>Insecta</taxon>
        <taxon>Pterygota</taxon>
        <taxon>Neoptera</taxon>
        <taxon>Endopterygota</taxon>
        <taxon>Diptera</taxon>
        <taxon>Brachycera</taxon>
        <taxon>Muscomorpha</taxon>
        <taxon>Hippoboscoidea</taxon>
        <taxon>Glossinidae</taxon>
        <taxon>Glossina</taxon>
    </lineage>
</organism>
<protein>
    <submittedName>
        <fullName evidence="2">Uncharacterized protein</fullName>
    </submittedName>
</protein>
<feature type="compositionally biased region" description="Polar residues" evidence="1">
    <location>
        <begin position="87"/>
        <end position="96"/>
    </location>
</feature>
<feature type="region of interest" description="Disordered" evidence="1">
    <location>
        <begin position="150"/>
        <end position="198"/>
    </location>
</feature>
<dbReference type="EnsemblMetazoa" id="GPAI035339-RA">
    <property type="protein sequence ID" value="GPAI035339-PA"/>
    <property type="gene ID" value="GPAI035339"/>
</dbReference>
<feature type="compositionally biased region" description="Low complexity" evidence="1">
    <location>
        <begin position="106"/>
        <end position="116"/>
    </location>
</feature>